<name>A0A0A9FTA5_ARUDO</name>
<reference evidence="1" key="1">
    <citation type="submission" date="2014-09" db="EMBL/GenBank/DDBJ databases">
        <authorList>
            <person name="Magalhaes I.L.F."/>
            <person name="Oliveira U."/>
            <person name="Santos F.R."/>
            <person name="Vidigal T.H.D.A."/>
            <person name="Brescovit A.D."/>
            <person name="Santos A.J."/>
        </authorList>
    </citation>
    <scope>NUCLEOTIDE SEQUENCE</scope>
    <source>
        <tissue evidence="1">Shoot tissue taken approximately 20 cm above the soil surface</tissue>
    </source>
</reference>
<sequence length="57" mass="6595">MSSQSITSDMVGSWMLVMGRGKEERHKRDDSLWPFCTRLVMNSTLTTGKRNYIIIKT</sequence>
<evidence type="ECO:0000313" key="1">
    <source>
        <dbReference type="EMBL" id="JAE14474.1"/>
    </source>
</evidence>
<reference evidence="1" key="2">
    <citation type="journal article" date="2015" name="Data Brief">
        <title>Shoot transcriptome of the giant reed, Arundo donax.</title>
        <authorList>
            <person name="Barrero R.A."/>
            <person name="Guerrero F.D."/>
            <person name="Moolhuijzen P."/>
            <person name="Goolsby J.A."/>
            <person name="Tidwell J."/>
            <person name="Bellgard S.E."/>
            <person name="Bellgard M.I."/>
        </authorList>
    </citation>
    <scope>NUCLEOTIDE SEQUENCE</scope>
    <source>
        <tissue evidence="1">Shoot tissue taken approximately 20 cm above the soil surface</tissue>
    </source>
</reference>
<accession>A0A0A9FTA5</accession>
<dbReference type="AlphaFoldDB" id="A0A0A9FTA5"/>
<protein>
    <submittedName>
        <fullName evidence="1">Uncharacterized protein</fullName>
    </submittedName>
</protein>
<proteinExistence type="predicted"/>
<organism evidence="1">
    <name type="scientific">Arundo donax</name>
    <name type="common">Giant reed</name>
    <name type="synonym">Donax arundinaceus</name>
    <dbReference type="NCBI Taxonomy" id="35708"/>
    <lineage>
        <taxon>Eukaryota</taxon>
        <taxon>Viridiplantae</taxon>
        <taxon>Streptophyta</taxon>
        <taxon>Embryophyta</taxon>
        <taxon>Tracheophyta</taxon>
        <taxon>Spermatophyta</taxon>
        <taxon>Magnoliopsida</taxon>
        <taxon>Liliopsida</taxon>
        <taxon>Poales</taxon>
        <taxon>Poaceae</taxon>
        <taxon>PACMAD clade</taxon>
        <taxon>Arundinoideae</taxon>
        <taxon>Arundineae</taxon>
        <taxon>Arundo</taxon>
    </lineage>
</organism>
<dbReference type="EMBL" id="GBRH01183422">
    <property type="protein sequence ID" value="JAE14474.1"/>
    <property type="molecule type" value="Transcribed_RNA"/>
</dbReference>